<reference evidence="15 16" key="1">
    <citation type="submission" date="2016-10" db="EMBL/GenBank/DDBJ databases">
        <authorList>
            <person name="de Groot N.N."/>
        </authorList>
    </citation>
    <scope>NUCLEOTIDE SEQUENCE [LARGE SCALE GENOMIC DNA]</scope>
    <source>
        <strain evidence="15 16">DSM 26424</strain>
    </source>
</reference>
<keyword evidence="9" id="KW-0511">Multifunctional enzyme</keyword>
<evidence type="ECO:0000256" key="6">
    <source>
        <dbReference type="ARBA" id="ARBA00022676"/>
    </source>
</evidence>
<keyword evidence="16" id="KW-1185">Reference proteome</keyword>
<feature type="domain" description="Penicillin-binding C-terminal" evidence="14">
    <location>
        <begin position="589"/>
        <end position="667"/>
    </location>
</feature>
<dbReference type="NCBIfam" id="TIGR02073">
    <property type="entry name" value="PBP_1c"/>
    <property type="match status" value="1"/>
</dbReference>
<evidence type="ECO:0000256" key="10">
    <source>
        <dbReference type="ARBA" id="ARBA00044770"/>
    </source>
</evidence>
<evidence type="ECO:0000259" key="13">
    <source>
        <dbReference type="Pfam" id="PF00912"/>
    </source>
</evidence>
<dbReference type="Gene3D" id="1.10.3810.10">
    <property type="entry name" value="Biosynthetic peptidoglycan transglycosylase-like"/>
    <property type="match status" value="1"/>
</dbReference>
<dbReference type="InterPro" id="IPR050396">
    <property type="entry name" value="Glycosyltr_51/Transpeptidase"/>
</dbReference>
<keyword evidence="8" id="KW-0378">Hydrolase</keyword>
<keyword evidence="5" id="KW-0645">Protease</keyword>
<dbReference type="PANTHER" id="PTHR32282:SF15">
    <property type="entry name" value="PENICILLIN-BINDING PROTEIN 1C"/>
    <property type="match status" value="1"/>
</dbReference>
<evidence type="ECO:0000313" key="16">
    <source>
        <dbReference type="Proteomes" id="UP000199093"/>
    </source>
</evidence>
<evidence type="ECO:0000313" key="15">
    <source>
        <dbReference type="EMBL" id="SDI14986.1"/>
    </source>
</evidence>
<dbReference type="Pfam" id="PF00912">
    <property type="entry name" value="Transgly"/>
    <property type="match status" value="1"/>
</dbReference>
<dbReference type="EMBL" id="FNEJ01000001">
    <property type="protein sequence ID" value="SDI14986.1"/>
    <property type="molecule type" value="Genomic_DNA"/>
</dbReference>
<dbReference type="GO" id="GO:0009252">
    <property type="term" value="P:peptidoglycan biosynthetic process"/>
    <property type="evidence" value="ECO:0007669"/>
    <property type="project" value="UniProtKB-UniPathway"/>
</dbReference>
<evidence type="ECO:0000256" key="1">
    <source>
        <dbReference type="ARBA" id="ARBA00004752"/>
    </source>
</evidence>
<keyword evidence="6" id="KW-0328">Glycosyltransferase</keyword>
<gene>
    <name evidence="15" type="ORF">SAMN04487993_1001279</name>
</gene>
<dbReference type="PANTHER" id="PTHR32282">
    <property type="entry name" value="BINDING PROTEIN TRANSPEPTIDASE, PUTATIVE-RELATED"/>
    <property type="match status" value="1"/>
</dbReference>
<sequence length="670" mass="70862">MARRGLLALVLLLWALAFARDRAEDWIAATDLPPLLQATATEVRDRNGVLLRAYQVEDGIWRMALGGDQVDPRFFDMLVAYEDRRFYRHSGVDALAVLRAAGQGLTAGRIVSGASTLTMQVARLLEDSGTGTWAGKLRQVRLALALERRLTKAQILQLYLGRAPYGGNVEGLRAASLVWFGKEPARLTPAQIALLVALPQSPEARRPDRHPQAARAARDRVLDRLVTAGALDAASAAAAKGEPVPATRRALPQLAPHLADRAAALGPGRHDLTLEAGLQARLEDLAATYMAGRDPGLSLALIVADHQTGEILASLGSARYAEQGQGFVDMTRARRSPGSTLKPLIYGLAFDRGLAHPETLISDTPAQFGTWAPQNFDGAYRGDIRVAEALQLSLNIPVVRLTEALGPAHVMAALQGAGLAPDLAGGRAGLAISLGGIGLTPEEMVTLYAALAQGGQARPLRWQRHAAPAAATPLMAPRAAWMVGHVLAGLPPPPQAGPPGRVAYKTGTSYGHRDAWALGWDGRHVAGVWIGRPDGTPVPGAFGGDLAAPLLFEALGRLHPTPLPPPPPDTLLLANADLPPHLQRFGPRAEAEPLRLTFPPDGARLAATPQGVPVKLRGGTPPYTLLADGAPLLTGQRSPEFLAPLSGPGFTTLSVIDAEGRSGRVRIDLR</sequence>
<evidence type="ECO:0000256" key="2">
    <source>
        <dbReference type="ARBA" id="ARBA00007090"/>
    </source>
</evidence>
<dbReference type="Gene3D" id="3.40.710.10">
    <property type="entry name" value="DD-peptidase/beta-lactamase superfamily"/>
    <property type="match status" value="1"/>
</dbReference>
<feature type="domain" description="Penicillin-binding protein transpeptidase" evidence="12">
    <location>
        <begin position="301"/>
        <end position="510"/>
    </location>
</feature>
<dbReference type="SUPFAM" id="SSF53955">
    <property type="entry name" value="Lysozyme-like"/>
    <property type="match status" value="1"/>
</dbReference>
<dbReference type="Pfam" id="PF00905">
    <property type="entry name" value="Transpeptidase"/>
    <property type="match status" value="1"/>
</dbReference>
<dbReference type="GO" id="GO:0008955">
    <property type="term" value="F:peptidoglycan glycosyltransferase activity"/>
    <property type="evidence" value="ECO:0007669"/>
    <property type="project" value="UniProtKB-EC"/>
</dbReference>
<name>A0A1G8I7T8_9RHOB</name>
<accession>A0A1G8I7T8</accession>
<evidence type="ECO:0000259" key="14">
    <source>
        <dbReference type="Pfam" id="PF06832"/>
    </source>
</evidence>
<dbReference type="STRING" id="555512.SAMN04487993_1001279"/>
<dbReference type="InterPro" id="IPR011815">
    <property type="entry name" value="PBP_1c"/>
</dbReference>
<dbReference type="InterPro" id="IPR036950">
    <property type="entry name" value="PBP_transglycosylase"/>
</dbReference>
<dbReference type="InterPro" id="IPR001264">
    <property type="entry name" value="Glyco_trans_51"/>
</dbReference>
<dbReference type="InterPro" id="IPR023346">
    <property type="entry name" value="Lysozyme-like_dom_sf"/>
</dbReference>
<evidence type="ECO:0000256" key="3">
    <source>
        <dbReference type="ARBA" id="ARBA00007739"/>
    </source>
</evidence>
<dbReference type="GO" id="GO:0030288">
    <property type="term" value="C:outer membrane-bounded periplasmic space"/>
    <property type="evidence" value="ECO:0007669"/>
    <property type="project" value="TreeGrafter"/>
</dbReference>
<dbReference type="GO" id="GO:0006508">
    <property type="term" value="P:proteolysis"/>
    <property type="evidence" value="ECO:0007669"/>
    <property type="project" value="UniProtKB-KW"/>
</dbReference>
<dbReference type="SUPFAM" id="SSF56601">
    <property type="entry name" value="beta-lactamase/transpeptidase-like"/>
    <property type="match status" value="1"/>
</dbReference>
<dbReference type="UniPathway" id="UPA00219"/>
<comment type="similarity">
    <text evidence="2">In the C-terminal section; belongs to the transpeptidase family.</text>
</comment>
<evidence type="ECO:0000256" key="8">
    <source>
        <dbReference type="ARBA" id="ARBA00022801"/>
    </source>
</evidence>
<dbReference type="Proteomes" id="UP000199093">
    <property type="component" value="Unassembled WGS sequence"/>
</dbReference>
<dbReference type="OrthoDB" id="9766909at2"/>
<keyword evidence="4" id="KW-0121">Carboxypeptidase</keyword>
<dbReference type="InterPro" id="IPR009647">
    <property type="entry name" value="PBP_C"/>
</dbReference>
<dbReference type="InterPro" id="IPR012338">
    <property type="entry name" value="Beta-lactam/transpept-like"/>
</dbReference>
<dbReference type="AlphaFoldDB" id="A0A1G8I7T8"/>
<dbReference type="InterPro" id="IPR001460">
    <property type="entry name" value="PCN-bd_Tpept"/>
</dbReference>
<comment type="similarity">
    <text evidence="3">In the N-terminal section; belongs to the glycosyltransferase 51 family.</text>
</comment>
<evidence type="ECO:0000256" key="9">
    <source>
        <dbReference type="ARBA" id="ARBA00023268"/>
    </source>
</evidence>
<dbReference type="GO" id="GO:0004180">
    <property type="term" value="F:carboxypeptidase activity"/>
    <property type="evidence" value="ECO:0007669"/>
    <property type="project" value="UniProtKB-KW"/>
</dbReference>
<evidence type="ECO:0000256" key="5">
    <source>
        <dbReference type="ARBA" id="ARBA00022670"/>
    </source>
</evidence>
<dbReference type="EC" id="2.4.99.28" evidence="10"/>
<dbReference type="GO" id="GO:0008658">
    <property type="term" value="F:penicillin binding"/>
    <property type="evidence" value="ECO:0007669"/>
    <property type="project" value="InterPro"/>
</dbReference>
<protein>
    <recommendedName>
        <fullName evidence="10">peptidoglycan glycosyltransferase</fullName>
        <ecNumber evidence="10">2.4.99.28</ecNumber>
    </recommendedName>
</protein>
<proteinExistence type="inferred from homology"/>
<comment type="pathway">
    <text evidence="1">Cell wall biogenesis; peptidoglycan biosynthesis.</text>
</comment>
<dbReference type="Pfam" id="PF06832">
    <property type="entry name" value="BiPBP_C"/>
    <property type="match status" value="1"/>
</dbReference>
<evidence type="ECO:0000259" key="12">
    <source>
        <dbReference type="Pfam" id="PF00905"/>
    </source>
</evidence>
<dbReference type="RefSeq" id="WP_089842589.1">
    <property type="nucleotide sequence ID" value="NZ_FNEJ01000001.1"/>
</dbReference>
<keyword evidence="7" id="KW-0808">Transferase</keyword>
<evidence type="ECO:0000256" key="11">
    <source>
        <dbReference type="ARBA" id="ARBA00049902"/>
    </source>
</evidence>
<comment type="catalytic activity">
    <reaction evidence="11">
        <text>[GlcNAc-(1-&gt;4)-Mur2Ac(oyl-L-Ala-gamma-D-Glu-L-Lys-D-Ala-D-Ala)](n)-di-trans,octa-cis-undecaprenyl diphosphate + beta-D-GlcNAc-(1-&gt;4)-Mur2Ac(oyl-L-Ala-gamma-D-Glu-L-Lys-D-Ala-D-Ala)-di-trans,octa-cis-undecaprenyl diphosphate = [GlcNAc-(1-&gt;4)-Mur2Ac(oyl-L-Ala-gamma-D-Glu-L-Lys-D-Ala-D-Ala)](n+1)-di-trans,octa-cis-undecaprenyl diphosphate + di-trans,octa-cis-undecaprenyl diphosphate + H(+)</text>
        <dbReference type="Rhea" id="RHEA:23708"/>
        <dbReference type="Rhea" id="RHEA-COMP:9602"/>
        <dbReference type="Rhea" id="RHEA-COMP:9603"/>
        <dbReference type="ChEBI" id="CHEBI:15378"/>
        <dbReference type="ChEBI" id="CHEBI:58405"/>
        <dbReference type="ChEBI" id="CHEBI:60033"/>
        <dbReference type="ChEBI" id="CHEBI:78435"/>
        <dbReference type="EC" id="2.4.99.28"/>
    </reaction>
</comment>
<feature type="domain" description="Glycosyl transferase family 51" evidence="13">
    <location>
        <begin position="61"/>
        <end position="225"/>
    </location>
</feature>
<evidence type="ECO:0000256" key="4">
    <source>
        <dbReference type="ARBA" id="ARBA00022645"/>
    </source>
</evidence>
<organism evidence="15 16">
    <name type="scientific">Salipiger marinus</name>
    <dbReference type="NCBI Taxonomy" id="555512"/>
    <lineage>
        <taxon>Bacteria</taxon>
        <taxon>Pseudomonadati</taxon>
        <taxon>Pseudomonadota</taxon>
        <taxon>Alphaproteobacteria</taxon>
        <taxon>Rhodobacterales</taxon>
        <taxon>Roseobacteraceae</taxon>
        <taxon>Salipiger</taxon>
    </lineage>
</organism>
<evidence type="ECO:0000256" key="7">
    <source>
        <dbReference type="ARBA" id="ARBA00022679"/>
    </source>
</evidence>